<feature type="region of interest" description="Disordered" evidence="5">
    <location>
        <begin position="1186"/>
        <end position="1209"/>
    </location>
</feature>
<feature type="transmembrane region" description="Helical" evidence="6">
    <location>
        <begin position="119"/>
        <end position="139"/>
    </location>
</feature>
<feature type="region of interest" description="Disordered" evidence="5">
    <location>
        <begin position="229"/>
        <end position="311"/>
    </location>
</feature>
<dbReference type="GO" id="GO:0016020">
    <property type="term" value="C:membrane"/>
    <property type="evidence" value="ECO:0007669"/>
    <property type="project" value="UniProtKB-SubCell"/>
</dbReference>
<evidence type="ECO:0000256" key="6">
    <source>
        <dbReference type="SAM" id="Phobius"/>
    </source>
</evidence>
<feature type="region of interest" description="Disordered" evidence="5">
    <location>
        <begin position="823"/>
        <end position="845"/>
    </location>
</feature>
<feature type="compositionally biased region" description="Polar residues" evidence="5">
    <location>
        <begin position="728"/>
        <end position="738"/>
    </location>
</feature>
<feature type="domain" description="Choline kinase N-terminal" evidence="7">
    <location>
        <begin position="804"/>
        <end position="878"/>
    </location>
</feature>
<evidence type="ECO:0000256" key="5">
    <source>
        <dbReference type="SAM" id="MobiDB-lite"/>
    </source>
</evidence>
<keyword evidence="3 6" id="KW-1133">Transmembrane helix</keyword>
<feature type="region of interest" description="Disordered" evidence="5">
    <location>
        <begin position="699"/>
        <end position="751"/>
    </location>
</feature>
<feature type="compositionally biased region" description="Basic and acidic residues" evidence="5">
    <location>
        <begin position="833"/>
        <end position="845"/>
    </location>
</feature>
<accession>A0A6A6WRX3</accession>
<keyword evidence="9" id="KW-1185">Reference proteome</keyword>
<dbReference type="SUPFAM" id="SSF56112">
    <property type="entry name" value="Protein kinase-like (PK-like)"/>
    <property type="match status" value="1"/>
</dbReference>
<dbReference type="InterPro" id="IPR004776">
    <property type="entry name" value="Mem_transp_PIN-like"/>
</dbReference>
<feature type="transmembrane region" description="Helical" evidence="6">
    <location>
        <begin position="394"/>
        <end position="412"/>
    </location>
</feature>
<dbReference type="Pfam" id="PF04428">
    <property type="entry name" value="Choline_kin_N"/>
    <property type="match status" value="1"/>
</dbReference>
<dbReference type="GO" id="GO:0055085">
    <property type="term" value="P:transmembrane transport"/>
    <property type="evidence" value="ECO:0007669"/>
    <property type="project" value="InterPro"/>
</dbReference>
<name>A0A6A6WRX3_9PLEO</name>
<dbReference type="PANTHER" id="PTHR31794">
    <property type="entry name" value="AUXIN EFFLUX TRANSPORTER FAMILY PROTEIN (EUROFUNG)"/>
    <property type="match status" value="1"/>
</dbReference>
<feature type="compositionally biased region" description="Polar residues" evidence="5">
    <location>
        <begin position="557"/>
        <end position="610"/>
    </location>
</feature>
<dbReference type="Pfam" id="PF01633">
    <property type="entry name" value="Choline_kinase"/>
    <property type="match status" value="1"/>
</dbReference>
<dbReference type="OrthoDB" id="10267235at2759"/>
<feature type="region of interest" description="Disordered" evidence="5">
    <location>
        <begin position="637"/>
        <end position="685"/>
    </location>
</feature>
<feature type="compositionally biased region" description="Low complexity" evidence="5">
    <location>
        <begin position="274"/>
        <end position="284"/>
    </location>
</feature>
<feature type="region of interest" description="Disordered" evidence="5">
    <location>
        <begin position="1284"/>
        <end position="1360"/>
    </location>
</feature>
<feature type="region of interest" description="Disordered" evidence="5">
    <location>
        <begin position="557"/>
        <end position="619"/>
    </location>
</feature>
<evidence type="ECO:0000259" key="7">
    <source>
        <dbReference type="Pfam" id="PF04428"/>
    </source>
</evidence>
<feature type="compositionally biased region" description="Acidic residues" evidence="5">
    <location>
        <begin position="1349"/>
        <end position="1360"/>
    </location>
</feature>
<feature type="compositionally biased region" description="Basic and acidic residues" evidence="5">
    <location>
        <begin position="714"/>
        <end position="723"/>
    </location>
</feature>
<evidence type="ECO:0000313" key="9">
    <source>
        <dbReference type="Proteomes" id="UP000799757"/>
    </source>
</evidence>
<feature type="compositionally biased region" description="Basic and acidic residues" evidence="5">
    <location>
        <begin position="229"/>
        <end position="259"/>
    </location>
</feature>
<feature type="compositionally biased region" description="Basic and acidic residues" evidence="5">
    <location>
        <begin position="1286"/>
        <end position="1297"/>
    </location>
</feature>
<dbReference type="Proteomes" id="UP000799757">
    <property type="component" value="Unassembled WGS sequence"/>
</dbReference>
<protein>
    <submittedName>
        <fullName evidence="8">Kinase-like protein</fullName>
    </submittedName>
</protein>
<feature type="compositionally biased region" description="Polar residues" evidence="5">
    <location>
        <begin position="285"/>
        <end position="305"/>
    </location>
</feature>
<proteinExistence type="predicted"/>
<dbReference type="InterPro" id="IPR011009">
    <property type="entry name" value="Kinase-like_dom_sf"/>
</dbReference>
<dbReference type="InterPro" id="IPR007521">
    <property type="entry name" value="Choline_kin_N"/>
</dbReference>
<dbReference type="PANTHER" id="PTHR31794:SF2">
    <property type="entry name" value="AUXIN EFFLUX TRANSPORTER FAMILY PROTEIN (EUROFUNG)"/>
    <property type="match status" value="1"/>
</dbReference>
<dbReference type="GO" id="GO:0016773">
    <property type="term" value="F:phosphotransferase activity, alcohol group as acceptor"/>
    <property type="evidence" value="ECO:0007669"/>
    <property type="project" value="InterPro"/>
</dbReference>
<evidence type="ECO:0000256" key="1">
    <source>
        <dbReference type="ARBA" id="ARBA00004141"/>
    </source>
</evidence>
<evidence type="ECO:0000313" key="8">
    <source>
        <dbReference type="EMBL" id="KAF2786547.1"/>
    </source>
</evidence>
<feature type="compositionally biased region" description="Polar residues" evidence="5">
    <location>
        <begin position="654"/>
        <end position="684"/>
    </location>
</feature>
<feature type="transmembrane region" description="Helical" evidence="6">
    <location>
        <begin position="432"/>
        <end position="453"/>
    </location>
</feature>
<feature type="transmembrane region" description="Helical" evidence="6">
    <location>
        <begin position="151"/>
        <end position="172"/>
    </location>
</feature>
<feature type="transmembrane region" description="Helical" evidence="6">
    <location>
        <begin position="500"/>
        <end position="521"/>
    </location>
</feature>
<sequence length="1402" mass="154711">MLFSGLQSLRLRNLEASPSFASMADPYSGGNGFMGAFKSKPPPHSSHPDFANLTLLVFEAVLEVVCVSLPGYIVARMGGFDAEAQKFVANLNTQLFTPCLIFTKLASQLNAKKLVELGVIPFIFVIQLVISYGTALIISRVCKFKPRAKNFVVAMAVFGNSNSLPISLVISLSKTLSGLHWDKIPGDNDNEVAARGILYLLIFQQLGQLVRWTWGFNVLLAPKSAYKDEDEGRNGAIERGEYSDDENDRLLQDDSHSDYESGNITPEYRRTYATSSSDSSDTDSLTQRESTQSSTIFPTPTNGNTIVKGPGNMNGDVEVANGSVTPHKLDTFAPGPRGWWAHLRQSIHRFTNPISNGTSRVARNIFFALPKWVQSTLSVVYSFLGKFLLGCWEFMNPPLWAMLAAIVIASIPPVQHMFFDPGTFLSNSVTRAISQSGGVAVPLILVVLGANLARNTLPKEDAHSLEDAAVEKKLVIASLVSRMLIPTIIMAPLLAITAKFVPVSILGDPIFVIVCFLLTGAPSALQLAQICQINNVYMGAMSTLLFQSYVCSATNMASSNSQPEKQSDAAQQSLSLDASGRSTTLDDGTSPRSATTKVVSIANPESTSPSLKAKHKDLDQGDSLDLDKVAKQFRASVTGKRLSGRPSVERLGSARSQSAMGNPSLTSLLSEESDRSNTSPQSQHAHAGLLNQVSAWLKHEKARRTARRAKRKTATKEAPRDTDALENTDIQETVQPSASHERRPSDSSEGSVALEHLANILERTLSMKSTEGSPRKHRHSHGHKLAAIMKRHSTASDTDYYDGGDQLVPSCDAVLDNSKTMAYGAGGPESGEDANKEGTGRNASKEKEAWATFKFEIVRLAHTLKLKGWRRVPLDQSSEIDVERLSGALTNAVYVVSPPKNLPSQGQDGNALPTPKNPPPKLLLRIYGPQVEHLIDREAELQILRRLGRKRIGPRMLGTFTNGRFEEFFYATTLTTKDLRIPDTSKQIAKRMRELHEGIDLLQKERAAGPFVWQNWDKWLNRVEQTVTWLDQQLIQGKQGPVQSPADKWKKRGLVCGVEWAVFRQMVEKYRTWLEDQYGGLDRIKERLVFAHNDTQYGNILRLKPAGESPLLLPANEHKQLVVIDFEYANANLPGLEFANHFTEWCYNYHDAEHPYRCNTNYYPTTEEQHRFITAYLMHNPTFKAAGGSASNPPTPHLGPLPHSASTTALAATAPPSSSISAFMLDSRAPPSETKISYFEQEALSEQRMEQEASRLLAETRLWRLANSVQWTAWGIVQAQVPGMPDFEHDGKDKEGEGDASQQAKVLESATGEMRAEAEAEKKSEVSGEGDVGRANDDEAENKVKSDENADQDPQAEDEEFDYLGYAQERAMFVWGDAIRLGIVTKEELPEGIWERIKIVEY</sequence>
<evidence type="ECO:0000256" key="4">
    <source>
        <dbReference type="ARBA" id="ARBA00023136"/>
    </source>
</evidence>
<keyword evidence="2 6" id="KW-0812">Transmembrane</keyword>
<dbReference type="GO" id="GO:0005783">
    <property type="term" value="C:endoplasmic reticulum"/>
    <property type="evidence" value="ECO:0007669"/>
    <property type="project" value="TreeGrafter"/>
</dbReference>
<evidence type="ECO:0000256" key="3">
    <source>
        <dbReference type="ARBA" id="ARBA00022989"/>
    </source>
</evidence>
<feature type="compositionally biased region" description="Basic residues" evidence="5">
    <location>
        <begin position="700"/>
        <end position="713"/>
    </location>
</feature>
<keyword evidence="4 6" id="KW-0472">Membrane</keyword>
<comment type="subcellular location">
    <subcellularLocation>
        <location evidence="1">Membrane</location>
        <topology evidence="1">Multi-pass membrane protein</topology>
    </subcellularLocation>
</comment>
<reference evidence="8" key="1">
    <citation type="journal article" date="2020" name="Stud. Mycol.">
        <title>101 Dothideomycetes genomes: a test case for predicting lifestyles and emergence of pathogens.</title>
        <authorList>
            <person name="Haridas S."/>
            <person name="Albert R."/>
            <person name="Binder M."/>
            <person name="Bloem J."/>
            <person name="Labutti K."/>
            <person name="Salamov A."/>
            <person name="Andreopoulos B."/>
            <person name="Baker S."/>
            <person name="Barry K."/>
            <person name="Bills G."/>
            <person name="Bluhm B."/>
            <person name="Cannon C."/>
            <person name="Castanera R."/>
            <person name="Culley D."/>
            <person name="Daum C."/>
            <person name="Ezra D."/>
            <person name="Gonzalez J."/>
            <person name="Henrissat B."/>
            <person name="Kuo A."/>
            <person name="Liang C."/>
            <person name="Lipzen A."/>
            <person name="Lutzoni F."/>
            <person name="Magnuson J."/>
            <person name="Mondo S."/>
            <person name="Nolan M."/>
            <person name="Ohm R."/>
            <person name="Pangilinan J."/>
            <person name="Park H.-J."/>
            <person name="Ramirez L."/>
            <person name="Alfaro M."/>
            <person name="Sun H."/>
            <person name="Tritt A."/>
            <person name="Yoshinaga Y."/>
            <person name="Zwiers L.-H."/>
            <person name="Turgeon B."/>
            <person name="Goodwin S."/>
            <person name="Spatafora J."/>
            <person name="Crous P."/>
            <person name="Grigoriev I."/>
        </authorList>
    </citation>
    <scope>NUCLEOTIDE SEQUENCE</scope>
    <source>
        <strain evidence="8">CBS 109.77</strain>
    </source>
</reference>
<dbReference type="EMBL" id="MU002445">
    <property type="protein sequence ID" value="KAF2786547.1"/>
    <property type="molecule type" value="Genomic_DNA"/>
</dbReference>
<dbReference type="Pfam" id="PF03547">
    <property type="entry name" value="Mem_trans"/>
    <property type="match status" value="1"/>
</dbReference>
<dbReference type="Gene3D" id="3.30.200.20">
    <property type="entry name" value="Phosphorylase Kinase, domain 1"/>
    <property type="match status" value="1"/>
</dbReference>
<dbReference type="GO" id="GO:0016301">
    <property type="term" value="F:kinase activity"/>
    <property type="evidence" value="ECO:0007669"/>
    <property type="project" value="UniProtKB-KW"/>
</dbReference>
<organism evidence="8 9">
    <name type="scientific">Melanomma pulvis-pyrius CBS 109.77</name>
    <dbReference type="NCBI Taxonomy" id="1314802"/>
    <lineage>
        <taxon>Eukaryota</taxon>
        <taxon>Fungi</taxon>
        <taxon>Dikarya</taxon>
        <taxon>Ascomycota</taxon>
        <taxon>Pezizomycotina</taxon>
        <taxon>Dothideomycetes</taxon>
        <taxon>Pleosporomycetidae</taxon>
        <taxon>Pleosporales</taxon>
        <taxon>Melanommataceae</taxon>
        <taxon>Melanomma</taxon>
    </lineage>
</organism>
<gene>
    <name evidence="8" type="ORF">K505DRAFT_354404</name>
</gene>
<evidence type="ECO:0000256" key="2">
    <source>
        <dbReference type="ARBA" id="ARBA00022692"/>
    </source>
</evidence>
<dbReference type="Gene3D" id="3.90.1200.10">
    <property type="match status" value="1"/>
</dbReference>
<keyword evidence="8" id="KW-0808">Transferase</keyword>
<dbReference type="CDD" id="cd05157">
    <property type="entry name" value="ETNK_euk"/>
    <property type="match status" value="1"/>
</dbReference>
<keyword evidence="8" id="KW-0418">Kinase</keyword>
<feature type="compositionally biased region" description="Basic and acidic residues" evidence="5">
    <location>
        <begin position="1314"/>
        <end position="1348"/>
    </location>
</feature>
<feature type="transmembrane region" description="Helical" evidence="6">
    <location>
        <begin position="474"/>
        <end position="494"/>
    </location>
</feature>